<dbReference type="AlphaFoldDB" id="A0A2T1HYY0"/>
<evidence type="ECO:0000256" key="1">
    <source>
        <dbReference type="ARBA" id="ARBA00006484"/>
    </source>
</evidence>
<dbReference type="Pfam" id="PF13561">
    <property type="entry name" value="adh_short_C2"/>
    <property type="match status" value="1"/>
</dbReference>
<evidence type="ECO:0000256" key="2">
    <source>
        <dbReference type="ARBA" id="ARBA00023002"/>
    </source>
</evidence>
<dbReference type="PANTHER" id="PTHR43639:SF1">
    <property type="entry name" value="SHORT-CHAIN DEHYDROGENASE_REDUCTASE FAMILY PROTEIN"/>
    <property type="match status" value="1"/>
</dbReference>
<dbReference type="Proteomes" id="UP000239772">
    <property type="component" value="Unassembled WGS sequence"/>
</dbReference>
<dbReference type="OrthoDB" id="9786360at2"/>
<sequence>MSARPVALVTGGAKRIGAAIVRRLAKAGYDVAIHCGTSRADAADLAAALPPPARAAVVCCDLANPAELAALMPAAREALGPVSLLVNSASLFEPDTLQTLEPALWERHFAVNLRAPVFLAQTFAAQCSDGADASIVNILDQRVLRPNPGFFSYALTKSALFSATVTMAQALAPAVRVNAVAPGPTLANIHDGEDGLAREIAGVPLQRGVEPDEIADAVLYLARARSVTGQTIAVDAGQHLGWRTPDVV</sequence>
<evidence type="ECO:0000313" key="4">
    <source>
        <dbReference type="Proteomes" id="UP000239772"/>
    </source>
</evidence>
<name>A0A2T1HYY0_9HYPH</name>
<evidence type="ECO:0000313" key="3">
    <source>
        <dbReference type="EMBL" id="PSC06825.1"/>
    </source>
</evidence>
<dbReference type="SUPFAM" id="SSF51735">
    <property type="entry name" value="NAD(P)-binding Rossmann-fold domains"/>
    <property type="match status" value="1"/>
</dbReference>
<gene>
    <name evidence="3" type="ORF">SLNSH_00070</name>
</gene>
<dbReference type="InterPro" id="IPR036291">
    <property type="entry name" value="NAD(P)-bd_dom_sf"/>
</dbReference>
<dbReference type="RefSeq" id="WP_106334610.1">
    <property type="nucleotide sequence ID" value="NZ_PVZS01000001.1"/>
</dbReference>
<dbReference type="Gene3D" id="3.40.50.720">
    <property type="entry name" value="NAD(P)-binding Rossmann-like Domain"/>
    <property type="match status" value="1"/>
</dbReference>
<reference evidence="4" key="1">
    <citation type="submission" date="2018-03" db="EMBL/GenBank/DDBJ databases">
        <authorList>
            <person name="Sun L."/>
            <person name="Liu H."/>
            <person name="Chen W."/>
            <person name="Huang K."/>
            <person name="Liu W."/>
            <person name="Gao X."/>
        </authorList>
    </citation>
    <scope>NUCLEOTIDE SEQUENCE [LARGE SCALE GENOMIC DNA]</scope>
    <source>
        <strain evidence="4">SH9</strain>
    </source>
</reference>
<proteinExistence type="inferred from homology"/>
<organism evidence="3 4">
    <name type="scientific">Alsobacter soli</name>
    <dbReference type="NCBI Taxonomy" id="2109933"/>
    <lineage>
        <taxon>Bacteria</taxon>
        <taxon>Pseudomonadati</taxon>
        <taxon>Pseudomonadota</taxon>
        <taxon>Alphaproteobacteria</taxon>
        <taxon>Hyphomicrobiales</taxon>
        <taxon>Alsobacteraceae</taxon>
        <taxon>Alsobacter</taxon>
    </lineage>
</organism>
<dbReference type="GO" id="GO:0016491">
    <property type="term" value="F:oxidoreductase activity"/>
    <property type="evidence" value="ECO:0007669"/>
    <property type="project" value="UniProtKB-KW"/>
</dbReference>
<dbReference type="EMBL" id="PVZS01000001">
    <property type="protein sequence ID" value="PSC06825.1"/>
    <property type="molecule type" value="Genomic_DNA"/>
</dbReference>
<comment type="similarity">
    <text evidence="1">Belongs to the short-chain dehydrogenases/reductases (SDR) family.</text>
</comment>
<dbReference type="PANTHER" id="PTHR43639">
    <property type="entry name" value="OXIDOREDUCTASE, SHORT-CHAIN DEHYDROGENASE/REDUCTASE FAMILY (AFU_ORTHOLOGUE AFUA_5G02870)"/>
    <property type="match status" value="1"/>
</dbReference>
<accession>A0A2T1HYY0</accession>
<keyword evidence="4" id="KW-1185">Reference proteome</keyword>
<dbReference type="InterPro" id="IPR002347">
    <property type="entry name" value="SDR_fam"/>
</dbReference>
<protein>
    <submittedName>
        <fullName evidence="3">Short chain dehydrogenase</fullName>
    </submittedName>
</protein>
<dbReference type="NCBIfam" id="NF006597">
    <property type="entry name" value="PRK09134.1"/>
    <property type="match status" value="1"/>
</dbReference>
<comment type="caution">
    <text evidence="3">The sequence shown here is derived from an EMBL/GenBank/DDBJ whole genome shotgun (WGS) entry which is preliminary data.</text>
</comment>
<dbReference type="PRINTS" id="PR00081">
    <property type="entry name" value="GDHRDH"/>
</dbReference>
<keyword evidence="2" id="KW-0560">Oxidoreductase</keyword>